<sequence>MKNIWAIILYSVCLISCGPLPNNQTDTVAYKEELKSREIQIVSEGKILAQAEAWGDSICQTSLGFSLRYPADTANNIPFAEKEIISAYQYALSVQESLIKNLQLVGEDSILYTLPHINSDSTLEIQVVWLSKKQVILSLL</sequence>
<evidence type="ECO:0000313" key="2">
    <source>
        <dbReference type="Proteomes" id="UP001168552"/>
    </source>
</evidence>
<gene>
    <name evidence="1" type="ORF">QWY31_08675</name>
</gene>
<evidence type="ECO:0000313" key="1">
    <source>
        <dbReference type="EMBL" id="MDN4165573.1"/>
    </source>
</evidence>
<evidence type="ECO:0008006" key="3">
    <source>
        <dbReference type="Google" id="ProtNLM"/>
    </source>
</evidence>
<name>A0ABT8F5J8_9BACT</name>
<proteinExistence type="predicted"/>
<dbReference type="RefSeq" id="WP_320004104.1">
    <property type="nucleotide sequence ID" value="NZ_JAUHJS010000004.1"/>
</dbReference>
<comment type="caution">
    <text evidence="1">The sequence shown here is derived from an EMBL/GenBank/DDBJ whole genome shotgun (WGS) entry which is preliminary data.</text>
</comment>
<organism evidence="1 2">
    <name type="scientific">Shiella aurantiaca</name>
    <dbReference type="NCBI Taxonomy" id="3058365"/>
    <lineage>
        <taxon>Bacteria</taxon>
        <taxon>Pseudomonadati</taxon>
        <taxon>Bacteroidota</taxon>
        <taxon>Cytophagia</taxon>
        <taxon>Cytophagales</taxon>
        <taxon>Shiellaceae</taxon>
        <taxon>Shiella</taxon>
    </lineage>
</organism>
<dbReference type="Proteomes" id="UP001168552">
    <property type="component" value="Unassembled WGS sequence"/>
</dbReference>
<dbReference type="EMBL" id="JAUHJS010000004">
    <property type="protein sequence ID" value="MDN4165573.1"/>
    <property type="molecule type" value="Genomic_DNA"/>
</dbReference>
<reference evidence="1" key="1">
    <citation type="submission" date="2023-06" db="EMBL/GenBank/DDBJ databases">
        <title>Cytophagales bacterium Strain LB-30, isolated from soil.</title>
        <authorList>
            <person name="Liu B."/>
        </authorList>
    </citation>
    <scope>NUCLEOTIDE SEQUENCE</scope>
    <source>
        <strain evidence="1">LB-30</strain>
    </source>
</reference>
<keyword evidence="2" id="KW-1185">Reference proteome</keyword>
<accession>A0ABT8F5J8</accession>
<protein>
    <recommendedName>
        <fullName evidence="3">Lipoprotein</fullName>
    </recommendedName>
</protein>